<organism evidence="12 13">
    <name type="scientific">Candidatus Ventrousia excrementavium</name>
    <dbReference type="NCBI Taxonomy" id="2840961"/>
    <lineage>
        <taxon>Bacteria</taxon>
        <taxon>Bacillati</taxon>
        <taxon>Bacillota</taxon>
        <taxon>Clostridia</taxon>
        <taxon>Eubacteriales</taxon>
        <taxon>Clostridiaceae</taxon>
        <taxon>Clostridiaceae incertae sedis</taxon>
        <taxon>Candidatus Ventrousia</taxon>
    </lineage>
</organism>
<evidence type="ECO:0000259" key="11">
    <source>
        <dbReference type="PROSITE" id="PS50928"/>
    </source>
</evidence>
<dbReference type="EMBL" id="DVMR01000036">
    <property type="protein sequence ID" value="HIU43514.1"/>
    <property type="molecule type" value="Genomic_DNA"/>
</dbReference>
<evidence type="ECO:0000256" key="8">
    <source>
        <dbReference type="ARBA" id="ARBA00023136"/>
    </source>
</evidence>
<evidence type="ECO:0000256" key="4">
    <source>
        <dbReference type="ARBA" id="ARBA00022692"/>
    </source>
</evidence>
<evidence type="ECO:0000256" key="5">
    <source>
        <dbReference type="ARBA" id="ARBA00022856"/>
    </source>
</evidence>
<accession>A0A9D1IWV6</accession>
<evidence type="ECO:0000256" key="3">
    <source>
        <dbReference type="ARBA" id="ARBA00022475"/>
    </source>
</evidence>
<gene>
    <name evidence="12" type="ORF">IAB67_04370</name>
</gene>
<dbReference type="CDD" id="cd06261">
    <property type="entry name" value="TM_PBP2"/>
    <property type="match status" value="1"/>
</dbReference>
<dbReference type="GO" id="GO:0005886">
    <property type="term" value="C:plasma membrane"/>
    <property type="evidence" value="ECO:0007669"/>
    <property type="project" value="UniProtKB-SubCell"/>
</dbReference>
<dbReference type="Proteomes" id="UP000824073">
    <property type="component" value="Unassembled WGS sequence"/>
</dbReference>
<feature type="transmembrane region" description="Helical" evidence="10">
    <location>
        <begin position="147"/>
        <end position="169"/>
    </location>
</feature>
<keyword evidence="4 10" id="KW-0812">Transmembrane</keyword>
<evidence type="ECO:0000256" key="9">
    <source>
        <dbReference type="ARBA" id="ARBA00024202"/>
    </source>
</evidence>
<keyword evidence="8 10" id="KW-0472">Membrane</keyword>
<evidence type="ECO:0000313" key="12">
    <source>
        <dbReference type="EMBL" id="HIU43514.1"/>
    </source>
</evidence>
<dbReference type="AlphaFoldDB" id="A0A9D1IWV6"/>
<dbReference type="PANTHER" id="PTHR43386:SF24">
    <property type="entry name" value="OLIGOPEPTIDE TRANSPORT SYSTEM PERMEASE PROTEIN AMID"/>
    <property type="match status" value="1"/>
</dbReference>
<keyword evidence="6" id="KW-0653">Protein transport</keyword>
<dbReference type="SUPFAM" id="SSF161098">
    <property type="entry name" value="MetI-like"/>
    <property type="match status" value="1"/>
</dbReference>
<comment type="caution">
    <text evidence="12">The sequence shown here is derived from an EMBL/GenBank/DDBJ whole genome shotgun (WGS) entry which is preliminary data.</text>
</comment>
<proteinExistence type="inferred from homology"/>
<dbReference type="PANTHER" id="PTHR43386">
    <property type="entry name" value="OLIGOPEPTIDE TRANSPORT SYSTEM PERMEASE PROTEIN APPC"/>
    <property type="match status" value="1"/>
</dbReference>
<dbReference type="GO" id="GO:0015833">
    <property type="term" value="P:peptide transport"/>
    <property type="evidence" value="ECO:0007669"/>
    <property type="project" value="UniProtKB-KW"/>
</dbReference>
<keyword evidence="5" id="KW-0571">Peptide transport</keyword>
<dbReference type="InterPro" id="IPR050366">
    <property type="entry name" value="BP-dependent_transpt_permease"/>
</dbReference>
<feature type="transmembrane region" description="Helical" evidence="10">
    <location>
        <begin position="225"/>
        <end position="243"/>
    </location>
</feature>
<feature type="domain" description="ABC transmembrane type-1" evidence="11">
    <location>
        <begin position="113"/>
        <end position="301"/>
    </location>
</feature>
<evidence type="ECO:0000256" key="1">
    <source>
        <dbReference type="ARBA" id="ARBA00004651"/>
    </source>
</evidence>
<name>A0A9D1IWV6_9CLOT</name>
<feature type="transmembrane region" description="Helical" evidence="10">
    <location>
        <begin position="281"/>
        <end position="300"/>
    </location>
</feature>
<sequence>MNESTGIQYNDLPDELFTAAEFNEQTAEEVGFSNYSYWRSTLRTFLKSPLIRVMLIVVTLLVAFTFLYPMISDIDPYSVSLSASDWNLPISAEHPFGTDGVDRDIWARVWYGTRTSFILAAVVAVMQVGIGVILGSIWGYNKRLDPLFFGIYNTITNIPSTIYLVLIAYIIRPGFWTIIIALVSSGWITEARWFRNRILALREADYNVASRCLKTPMRRIISRNIVPHIMSLIIMDAALTIPSSIGSEVFLSFIGLGIPSEWVTLGNLVNQSRSSFTVYPFQMLCPTAILCIITVSFYIIGNRFADASDPKNHV</sequence>
<dbReference type="GO" id="GO:0015031">
    <property type="term" value="P:protein transport"/>
    <property type="evidence" value="ECO:0007669"/>
    <property type="project" value="UniProtKB-KW"/>
</dbReference>
<keyword evidence="3" id="KW-1003">Cell membrane</keyword>
<dbReference type="InterPro" id="IPR025966">
    <property type="entry name" value="OppC_N"/>
</dbReference>
<dbReference type="InterPro" id="IPR000515">
    <property type="entry name" value="MetI-like"/>
</dbReference>
<evidence type="ECO:0000256" key="7">
    <source>
        <dbReference type="ARBA" id="ARBA00022989"/>
    </source>
</evidence>
<feature type="transmembrane region" description="Helical" evidence="10">
    <location>
        <begin position="175"/>
        <end position="194"/>
    </location>
</feature>
<keyword evidence="7 10" id="KW-1133">Transmembrane helix</keyword>
<keyword evidence="2 10" id="KW-0813">Transport</keyword>
<dbReference type="Pfam" id="PF00528">
    <property type="entry name" value="BPD_transp_1"/>
    <property type="match status" value="1"/>
</dbReference>
<evidence type="ECO:0000313" key="13">
    <source>
        <dbReference type="Proteomes" id="UP000824073"/>
    </source>
</evidence>
<feature type="transmembrane region" description="Helical" evidence="10">
    <location>
        <begin position="49"/>
        <end position="71"/>
    </location>
</feature>
<evidence type="ECO:0000256" key="2">
    <source>
        <dbReference type="ARBA" id="ARBA00022448"/>
    </source>
</evidence>
<dbReference type="PROSITE" id="PS50928">
    <property type="entry name" value="ABC_TM1"/>
    <property type="match status" value="1"/>
</dbReference>
<evidence type="ECO:0000256" key="10">
    <source>
        <dbReference type="RuleBase" id="RU363032"/>
    </source>
</evidence>
<comment type="similarity">
    <text evidence="9">Belongs to the binding-protein-dependent transport system permease family. OppBC subfamily.</text>
</comment>
<reference evidence="12" key="2">
    <citation type="journal article" date="2021" name="PeerJ">
        <title>Extensive microbial diversity within the chicken gut microbiome revealed by metagenomics and culture.</title>
        <authorList>
            <person name="Gilroy R."/>
            <person name="Ravi A."/>
            <person name="Getino M."/>
            <person name="Pursley I."/>
            <person name="Horton D.L."/>
            <person name="Alikhan N.F."/>
            <person name="Baker D."/>
            <person name="Gharbi K."/>
            <person name="Hall N."/>
            <person name="Watson M."/>
            <person name="Adriaenssens E.M."/>
            <person name="Foster-Nyarko E."/>
            <person name="Jarju S."/>
            <person name="Secka A."/>
            <person name="Antonio M."/>
            <person name="Oren A."/>
            <person name="Chaudhuri R.R."/>
            <person name="La Ragione R."/>
            <person name="Hildebrand F."/>
            <person name="Pallen M.J."/>
        </authorList>
    </citation>
    <scope>NUCLEOTIDE SEQUENCE</scope>
    <source>
        <strain evidence="12">CHK191-8634</strain>
    </source>
</reference>
<dbReference type="Gene3D" id="1.10.3720.10">
    <property type="entry name" value="MetI-like"/>
    <property type="match status" value="1"/>
</dbReference>
<dbReference type="InterPro" id="IPR035906">
    <property type="entry name" value="MetI-like_sf"/>
</dbReference>
<dbReference type="Pfam" id="PF12911">
    <property type="entry name" value="OppC_N"/>
    <property type="match status" value="1"/>
</dbReference>
<feature type="transmembrane region" description="Helical" evidence="10">
    <location>
        <begin position="117"/>
        <end position="140"/>
    </location>
</feature>
<reference evidence="12" key="1">
    <citation type="submission" date="2020-10" db="EMBL/GenBank/DDBJ databases">
        <authorList>
            <person name="Gilroy R."/>
        </authorList>
    </citation>
    <scope>NUCLEOTIDE SEQUENCE</scope>
    <source>
        <strain evidence="12">CHK191-8634</strain>
    </source>
</reference>
<comment type="subcellular location">
    <subcellularLocation>
        <location evidence="1 10">Cell membrane</location>
        <topology evidence="1 10">Multi-pass membrane protein</topology>
    </subcellularLocation>
</comment>
<protein>
    <submittedName>
        <fullName evidence="12">ABC transporter permease</fullName>
    </submittedName>
</protein>
<evidence type="ECO:0000256" key="6">
    <source>
        <dbReference type="ARBA" id="ARBA00022927"/>
    </source>
</evidence>
<dbReference type="GO" id="GO:0055085">
    <property type="term" value="P:transmembrane transport"/>
    <property type="evidence" value="ECO:0007669"/>
    <property type="project" value="InterPro"/>
</dbReference>